<evidence type="ECO:0000313" key="2">
    <source>
        <dbReference type="Proteomes" id="UP001385951"/>
    </source>
</evidence>
<sequence length="284" mass="33198">MHSWLRWLQETPYVFSFDSNWKRDDISVFPDALYILREEPVLPTRALKEAFRLATEGHVSWLSDLKHALRRLPVPVEFSYAEWPTIDSVNEVIGHVKSALLLHLQQTVDLAIRLPILQLRLDPLGEGEKFPRKHVLLFRKYLEIPTLKHRRALTRLLVGEHPIAIERLRRDNIPREWRICRYCQRRGVVEDEAHILLECISSHALEDCRLQFISSMAGLLPLVTRRTPHREHRLSLIIQALACKETLGHVAGFVADVFDILEVTPPLEIRSVEQYLELDAYWHV</sequence>
<protein>
    <recommendedName>
        <fullName evidence="3">Reverse transcriptase zinc-binding domain-containing protein</fullName>
    </recommendedName>
</protein>
<accession>A0AAW0FTD5</accession>
<proteinExistence type="predicted"/>
<evidence type="ECO:0000313" key="1">
    <source>
        <dbReference type="EMBL" id="KAK7684313.1"/>
    </source>
</evidence>
<gene>
    <name evidence="1" type="ORF">QCA50_012637</name>
</gene>
<comment type="caution">
    <text evidence="1">The sequence shown here is derived from an EMBL/GenBank/DDBJ whole genome shotgun (WGS) entry which is preliminary data.</text>
</comment>
<keyword evidence="2" id="KW-1185">Reference proteome</keyword>
<organism evidence="1 2">
    <name type="scientific">Cerrena zonata</name>
    <dbReference type="NCBI Taxonomy" id="2478898"/>
    <lineage>
        <taxon>Eukaryota</taxon>
        <taxon>Fungi</taxon>
        <taxon>Dikarya</taxon>
        <taxon>Basidiomycota</taxon>
        <taxon>Agaricomycotina</taxon>
        <taxon>Agaricomycetes</taxon>
        <taxon>Polyporales</taxon>
        <taxon>Cerrenaceae</taxon>
        <taxon>Cerrena</taxon>
    </lineage>
</organism>
<dbReference type="AlphaFoldDB" id="A0AAW0FTD5"/>
<dbReference type="EMBL" id="JASBNA010000026">
    <property type="protein sequence ID" value="KAK7684313.1"/>
    <property type="molecule type" value="Genomic_DNA"/>
</dbReference>
<dbReference type="Proteomes" id="UP001385951">
    <property type="component" value="Unassembled WGS sequence"/>
</dbReference>
<reference evidence="1 2" key="1">
    <citation type="submission" date="2022-09" db="EMBL/GenBank/DDBJ databases">
        <authorList>
            <person name="Palmer J.M."/>
        </authorList>
    </citation>
    <scope>NUCLEOTIDE SEQUENCE [LARGE SCALE GENOMIC DNA]</scope>
    <source>
        <strain evidence="1 2">DSM 7382</strain>
    </source>
</reference>
<name>A0AAW0FTD5_9APHY</name>
<evidence type="ECO:0008006" key="3">
    <source>
        <dbReference type="Google" id="ProtNLM"/>
    </source>
</evidence>